<dbReference type="Gene3D" id="1.20.5.170">
    <property type="match status" value="1"/>
</dbReference>
<evidence type="ECO:0000256" key="6">
    <source>
        <dbReference type="SAM" id="MobiDB-lite"/>
    </source>
</evidence>
<feature type="transmembrane region" description="Helical" evidence="7">
    <location>
        <begin position="322"/>
        <end position="339"/>
    </location>
</feature>
<dbReference type="STRING" id="3055.A0A2K3DSZ4"/>
<dbReference type="GO" id="GO:0000978">
    <property type="term" value="F:RNA polymerase II cis-regulatory region sequence-specific DNA binding"/>
    <property type="evidence" value="ECO:0000318"/>
    <property type="project" value="GO_Central"/>
</dbReference>
<dbReference type="GO" id="GO:0006357">
    <property type="term" value="P:regulation of transcription by RNA polymerase II"/>
    <property type="evidence" value="ECO:0000318"/>
    <property type="project" value="GO_Central"/>
</dbReference>
<evidence type="ECO:0000313" key="10">
    <source>
        <dbReference type="Proteomes" id="UP000006906"/>
    </source>
</evidence>
<dbReference type="RefSeq" id="XP_042924871.1">
    <property type="nucleotide sequence ID" value="XM_043062307.1"/>
</dbReference>
<dbReference type="Proteomes" id="UP000006906">
    <property type="component" value="Chromosome 5"/>
</dbReference>
<sequence>MDVDGLDLAALLAEGPDSGVGPSLLDDELFSEDLMQFLETIEGQPTSTQCHQKLAAQQQQQPVPAPAPAPAPAVPIPVATSSPAVAMSPTASTSSGCSSGVVAAPAPIPTPVAPAAAAVALAALQQAQMQQLQPACAAMLPRLVTTTAAQQMWTAMLQAACTVTPALAAAHAPAAASVDDAKARAQPAGTSRQGSREDSGDSSDTDQDDDMVDSKGKSVGNKRKAPEVDWRQIEDPAERRRQRRLAKNRVTAARSRERKKAAWSELEERLKGIETENAQLRAMLETFARENTALKAQLLTVAAAGGVPGLNHGQAGKTMDPASVLPVFIAIMLVVSALLPGDKACALLGSLLPLALIASMMGAAGSGANANGGAAFDCLFRLMHSLSTLLSKSSRTLQRSLKRMLLARQRYLGAKGMAKLGTAGARLFDQLLTTPSPTSPSAAEDPGIAPGSPSDSDGRNNADMDVDVATVLAAEPAEQAPPTATCAAAVLGAKPTAEAPVVAMAGALQAGCGGVVVVKQEPVC</sequence>
<dbReference type="GO" id="GO:0000981">
    <property type="term" value="F:DNA-binding transcription factor activity, RNA polymerase II-specific"/>
    <property type="evidence" value="ECO:0000318"/>
    <property type="project" value="GO_Central"/>
</dbReference>
<dbReference type="InterPro" id="IPR051027">
    <property type="entry name" value="bZIP_transcription_factors"/>
</dbReference>
<keyword evidence="2" id="KW-0805">Transcription regulation</keyword>
<feature type="domain" description="BZIP" evidence="8">
    <location>
        <begin position="238"/>
        <end position="301"/>
    </location>
</feature>
<feature type="region of interest" description="Disordered" evidence="6">
    <location>
        <begin position="434"/>
        <end position="462"/>
    </location>
</feature>
<feature type="compositionally biased region" description="Pro residues" evidence="6">
    <location>
        <begin position="63"/>
        <end position="75"/>
    </location>
</feature>
<dbReference type="PANTHER" id="PTHR19304">
    <property type="entry name" value="CYCLIC-AMP RESPONSE ELEMENT BINDING PROTEIN"/>
    <property type="match status" value="1"/>
</dbReference>
<dbReference type="Pfam" id="PF00170">
    <property type="entry name" value="bZIP_1"/>
    <property type="match status" value="1"/>
</dbReference>
<dbReference type="ExpressionAtlas" id="A0A2K3DSZ4">
    <property type="expression patterns" value="baseline and differential"/>
</dbReference>
<evidence type="ECO:0000256" key="7">
    <source>
        <dbReference type="SAM" id="Phobius"/>
    </source>
</evidence>
<dbReference type="GeneID" id="5723286"/>
<dbReference type="GO" id="GO:0005634">
    <property type="term" value="C:nucleus"/>
    <property type="evidence" value="ECO:0007669"/>
    <property type="project" value="UniProtKB-SubCell"/>
</dbReference>
<dbReference type="EMBL" id="CM008966">
    <property type="protein sequence ID" value="PNW83651.1"/>
    <property type="molecule type" value="Genomic_DNA"/>
</dbReference>
<evidence type="ECO:0000259" key="8">
    <source>
        <dbReference type="PROSITE" id="PS50217"/>
    </source>
</evidence>
<keyword evidence="10" id="KW-1185">Reference proteome</keyword>
<evidence type="ECO:0000256" key="1">
    <source>
        <dbReference type="ARBA" id="ARBA00004123"/>
    </source>
</evidence>
<gene>
    <name evidence="9" type="ORF">CHLRE_05g238250v5</name>
</gene>
<keyword evidence="7" id="KW-0812">Transmembrane</keyword>
<keyword evidence="5" id="KW-0175">Coiled coil</keyword>
<evidence type="ECO:0000256" key="2">
    <source>
        <dbReference type="ARBA" id="ARBA00023015"/>
    </source>
</evidence>
<dbReference type="InterPro" id="IPR046347">
    <property type="entry name" value="bZIP_sf"/>
</dbReference>
<dbReference type="KEGG" id="cre:CHLRE_05g238250v5"/>
<feature type="region of interest" description="Disordered" evidence="6">
    <location>
        <begin position="45"/>
        <end position="75"/>
    </location>
</feature>
<dbReference type="InParanoid" id="A0A2K3DSZ4"/>
<evidence type="ECO:0000256" key="3">
    <source>
        <dbReference type="ARBA" id="ARBA00023163"/>
    </source>
</evidence>
<dbReference type="SUPFAM" id="SSF57959">
    <property type="entry name" value="Leucine zipper domain"/>
    <property type="match status" value="1"/>
</dbReference>
<accession>A0A2K3DSZ4</accession>
<comment type="subcellular location">
    <subcellularLocation>
        <location evidence="1">Nucleus</location>
    </subcellularLocation>
</comment>
<feature type="compositionally biased region" description="Basic and acidic residues" evidence="6">
    <location>
        <begin position="224"/>
        <end position="239"/>
    </location>
</feature>
<keyword evidence="7" id="KW-0472">Membrane</keyword>
<dbReference type="CDD" id="cd14704">
    <property type="entry name" value="bZIP_HY5-like"/>
    <property type="match status" value="1"/>
</dbReference>
<evidence type="ECO:0000313" key="9">
    <source>
        <dbReference type="EMBL" id="PNW83651.1"/>
    </source>
</evidence>
<keyword evidence="3" id="KW-0804">Transcription</keyword>
<keyword evidence="7" id="KW-1133">Transmembrane helix</keyword>
<protein>
    <recommendedName>
        <fullName evidence="8">BZIP domain-containing protein</fullName>
    </recommendedName>
</protein>
<feature type="coiled-coil region" evidence="5">
    <location>
        <begin position="256"/>
        <end position="297"/>
    </location>
</feature>
<feature type="region of interest" description="Disordered" evidence="6">
    <location>
        <begin position="177"/>
        <end position="256"/>
    </location>
</feature>
<evidence type="ECO:0000256" key="5">
    <source>
        <dbReference type="SAM" id="Coils"/>
    </source>
</evidence>
<dbReference type="Gramene" id="PNW83651">
    <property type="protein sequence ID" value="PNW83651"/>
    <property type="gene ID" value="CHLRE_05g238250v5"/>
</dbReference>
<dbReference type="OMA" id="PEVDWRQ"/>
<name>A0A2K3DSZ4_CHLRE</name>
<feature type="transmembrane region" description="Helical" evidence="7">
    <location>
        <begin position="346"/>
        <end position="364"/>
    </location>
</feature>
<dbReference type="InterPro" id="IPR004827">
    <property type="entry name" value="bZIP"/>
</dbReference>
<dbReference type="AlphaFoldDB" id="A0A2K3DSZ4"/>
<dbReference type="SMART" id="SM00338">
    <property type="entry name" value="BRLZ"/>
    <property type="match status" value="1"/>
</dbReference>
<dbReference type="PROSITE" id="PS50217">
    <property type="entry name" value="BZIP"/>
    <property type="match status" value="1"/>
</dbReference>
<proteinExistence type="predicted"/>
<keyword evidence="4" id="KW-0539">Nucleus</keyword>
<feature type="compositionally biased region" description="Acidic residues" evidence="6">
    <location>
        <begin position="200"/>
        <end position="211"/>
    </location>
</feature>
<dbReference type="OrthoDB" id="644067at2759"/>
<reference evidence="9 10" key="1">
    <citation type="journal article" date="2007" name="Science">
        <title>The Chlamydomonas genome reveals the evolution of key animal and plant functions.</title>
        <authorList>
            <person name="Merchant S.S."/>
            <person name="Prochnik S.E."/>
            <person name="Vallon O."/>
            <person name="Harris E.H."/>
            <person name="Karpowicz S.J."/>
            <person name="Witman G.B."/>
            <person name="Terry A."/>
            <person name="Salamov A."/>
            <person name="Fritz-Laylin L.K."/>
            <person name="Marechal-Drouard L."/>
            <person name="Marshall W.F."/>
            <person name="Qu L.H."/>
            <person name="Nelson D.R."/>
            <person name="Sanderfoot A.A."/>
            <person name="Spalding M.H."/>
            <person name="Kapitonov V.V."/>
            <person name="Ren Q."/>
            <person name="Ferris P."/>
            <person name="Lindquist E."/>
            <person name="Shapiro H."/>
            <person name="Lucas S.M."/>
            <person name="Grimwood J."/>
            <person name="Schmutz J."/>
            <person name="Cardol P."/>
            <person name="Cerutti H."/>
            <person name="Chanfreau G."/>
            <person name="Chen C.L."/>
            <person name="Cognat V."/>
            <person name="Croft M.T."/>
            <person name="Dent R."/>
            <person name="Dutcher S."/>
            <person name="Fernandez E."/>
            <person name="Fukuzawa H."/>
            <person name="Gonzalez-Ballester D."/>
            <person name="Gonzalez-Halphen D."/>
            <person name="Hallmann A."/>
            <person name="Hanikenne M."/>
            <person name="Hippler M."/>
            <person name="Inwood W."/>
            <person name="Jabbari K."/>
            <person name="Kalanon M."/>
            <person name="Kuras R."/>
            <person name="Lefebvre P.A."/>
            <person name="Lemaire S.D."/>
            <person name="Lobanov A.V."/>
            <person name="Lohr M."/>
            <person name="Manuell A."/>
            <person name="Meier I."/>
            <person name="Mets L."/>
            <person name="Mittag M."/>
            <person name="Mittelmeier T."/>
            <person name="Moroney J.V."/>
            <person name="Moseley J."/>
            <person name="Napoli C."/>
            <person name="Nedelcu A.M."/>
            <person name="Niyogi K."/>
            <person name="Novoselov S.V."/>
            <person name="Paulsen I.T."/>
            <person name="Pazour G."/>
            <person name="Purton S."/>
            <person name="Ral J.P."/>
            <person name="Riano-Pachon D.M."/>
            <person name="Riekhof W."/>
            <person name="Rymarquis L."/>
            <person name="Schroda M."/>
            <person name="Stern D."/>
            <person name="Umen J."/>
            <person name="Willows R."/>
            <person name="Wilson N."/>
            <person name="Zimmer S.L."/>
            <person name="Allmer J."/>
            <person name="Balk J."/>
            <person name="Bisova K."/>
            <person name="Chen C.J."/>
            <person name="Elias M."/>
            <person name="Gendler K."/>
            <person name="Hauser C."/>
            <person name="Lamb M.R."/>
            <person name="Ledford H."/>
            <person name="Long J.C."/>
            <person name="Minagawa J."/>
            <person name="Page M.D."/>
            <person name="Pan J."/>
            <person name="Pootakham W."/>
            <person name="Roje S."/>
            <person name="Rose A."/>
            <person name="Stahlberg E."/>
            <person name="Terauchi A.M."/>
            <person name="Yang P."/>
            <person name="Ball S."/>
            <person name="Bowler C."/>
            <person name="Dieckmann C.L."/>
            <person name="Gladyshev V.N."/>
            <person name="Green P."/>
            <person name="Jorgensen R."/>
            <person name="Mayfield S."/>
            <person name="Mueller-Roeber B."/>
            <person name="Rajamani S."/>
            <person name="Sayre R.T."/>
            <person name="Brokstein P."/>
            <person name="Dubchak I."/>
            <person name="Goodstein D."/>
            <person name="Hornick L."/>
            <person name="Huang Y.W."/>
            <person name="Jhaveri J."/>
            <person name="Luo Y."/>
            <person name="Martinez D."/>
            <person name="Ngau W.C."/>
            <person name="Otillar B."/>
            <person name="Poliakov A."/>
            <person name="Porter A."/>
            <person name="Szajkowski L."/>
            <person name="Werner G."/>
            <person name="Zhou K."/>
            <person name="Grigoriev I.V."/>
            <person name="Rokhsar D.S."/>
            <person name="Grossman A.R."/>
        </authorList>
    </citation>
    <scope>NUCLEOTIDE SEQUENCE [LARGE SCALE GENOMIC DNA]</scope>
    <source>
        <strain evidence="10">CC-503</strain>
    </source>
</reference>
<evidence type="ECO:0000256" key="4">
    <source>
        <dbReference type="ARBA" id="ARBA00023242"/>
    </source>
</evidence>
<organism evidence="9 10">
    <name type="scientific">Chlamydomonas reinhardtii</name>
    <name type="common">Chlamydomonas smithii</name>
    <dbReference type="NCBI Taxonomy" id="3055"/>
    <lineage>
        <taxon>Eukaryota</taxon>
        <taxon>Viridiplantae</taxon>
        <taxon>Chlorophyta</taxon>
        <taxon>core chlorophytes</taxon>
        <taxon>Chlorophyceae</taxon>
        <taxon>CS clade</taxon>
        <taxon>Chlamydomonadales</taxon>
        <taxon>Chlamydomonadaceae</taxon>
        <taxon>Chlamydomonas</taxon>
    </lineage>
</organism>
<dbReference type="PaxDb" id="3055-EDO99936"/>